<reference evidence="1" key="1">
    <citation type="journal article" date="2021" name="Nat. Commun.">
        <title>Genetic determinants of endophytism in the Arabidopsis root mycobiome.</title>
        <authorList>
            <person name="Mesny F."/>
            <person name="Miyauchi S."/>
            <person name="Thiergart T."/>
            <person name="Pickel B."/>
            <person name="Atanasova L."/>
            <person name="Karlsson M."/>
            <person name="Huettel B."/>
            <person name="Barry K.W."/>
            <person name="Haridas S."/>
            <person name="Chen C."/>
            <person name="Bauer D."/>
            <person name="Andreopoulos W."/>
            <person name="Pangilinan J."/>
            <person name="LaButti K."/>
            <person name="Riley R."/>
            <person name="Lipzen A."/>
            <person name="Clum A."/>
            <person name="Drula E."/>
            <person name="Henrissat B."/>
            <person name="Kohler A."/>
            <person name="Grigoriev I.V."/>
            <person name="Martin F.M."/>
            <person name="Hacquard S."/>
        </authorList>
    </citation>
    <scope>NUCLEOTIDE SEQUENCE</scope>
    <source>
        <strain evidence="1">MPI-CAGE-CH-0235</strain>
    </source>
</reference>
<protein>
    <submittedName>
        <fullName evidence="1">Uncharacterized protein</fullName>
    </submittedName>
</protein>
<evidence type="ECO:0000313" key="1">
    <source>
        <dbReference type="EMBL" id="KAH7322934.1"/>
    </source>
</evidence>
<evidence type="ECO:0000313" key="2">
    <source>
        <dbReference type="Proteomes" id="UP000813444"/>
    </source>
</evidence>
<dbReference type="Proteomes" id="UP000813444">
    <property type="component" value="Unassembled WGS sequence"/>
</dbReference>
<dbReference type="AlphaFoldDB" id="A0A8K0SXJ9"/>
<sequence>MQRQAWFQLSLVPLVPLRDPAAALMHRYCTCVLAPAIPAANQSPWNTMEARVIVWIVSSVQLSRRPCGCLCSSSVPTRFNIPPLPPQANHLPPILDTPSGRHLTFPYGDALRIIANYTNRTSKSRQPHSILLYIHAVLSTYIG</sequence>
<organism evidence="1 2">
    <name type="scientific">Stachybotrys elegans</name>
    <dbReference type="NCBI Taxonomy" id="80388"/>
    <lineage>
        <taxon>Eukaryota</taxon>
        <taxon>Fungi</taxon>
        <taxon>Dikarya</taxon>
        <taxon>Ascomycota</taxon>
        <taxon>Pezizomycotina</taxon>
        <taxon>Sordariomycetes</taxon>
        <taxon>Hypocreomycetidae</taxon>
        <taxon>Hypocreales</taxon>
        <taxon>Stachybotryaceae</taxon>
        <taxon>Stachybotrys</taxon>
    </lineage>
</organism>
<comment type="caution">
    <text evidence="1">The sequence shown here is derived from an EMBL/GenBank/DDBJ whole genome shotgun (WGS) entry which is preliminary data.</text>
</comment>
<gene>
    <name evidence="1" type="ORF">B0I35DRAFT_190499</name>
</gene>
<name>A0A8K0SXJ9_9HYPO</name>
<keyword evidence="2" id="KW-1185">Reference proteome</keyword>
<proteinExistence type="predicted"/>
<dbReference type="EMBL" id="JAGPNK010000004">
    <property type="protein sequence ID" value="KAH7322934.1"/>
    <property type="molecule type" value="Genomic_DNA"/>
</dbReference>
<accession>A0A8K0SXJ9</accession>